<dbReference type="InterPro" id="IPR003439">
    <property type="entry name" value="ABC_transporter-like_ATP-bd"/>
</dbReference>
<dbReference type="Gene3D" id="3.40.50.300">
    <property type="entry name" value="P-loop containing nucleotide triphosphate hydrolases"/>
    <property type="match status" value="1"/>
</dbReference>
<proteinExistence type="predicted"/>
<name>A0A6J4LT47_9ACTN</name>
<dbReference type="AlphaFoldDB" id="A0A6J4LT47"/>
<gene>
    <name evidence="5" type="ORF">AVDCRST_MAG36-1421</name>
</gene>
<dbReference type="SMART" id="SM00382">
    <property type="entry name" value="AAA"/>
    <property type="match status" value="1"/>
</dbReference>
<evidence type="ECO:0000259" key="4">
    <source>
        <dbReference type="PROSITE" id="PS50893"/>
    </source>
</evidence>
<keyword evidence="3 5" id="KW-0067">ATP-binding</keyword>
<dbReference type="GO" id="GO:0016887">
    <property type="term" value="F:ATP hydrolysis activity"/>
    <property type="evidence" value="ECO:0007669"/>
    <property type="project" value="InterPro"/>
</dbReference>
<dbReference type="InterPro" id="IPR003593">
    <property type="entry name" value="AAA+_ATPase"/>
</dbReference>
<sequence length="264" mass="28435">MVHVAADAQHPVLEVHGVVKRFGGLAAVDGVDFEVARGETFGIAGPNGAGKTTLFDVITGISRATEGRVVFEGHEVQHASVQRICHLGLARTFQLPSVFDSQTALSNVLAGSQFGGGRGWWHASRRSRERLDRARAELDFVGLGGKAAALGGPMPVFDKKRVMIASALATEPSMLFLDEPFGGLSPPEVDELLRLLRRVRERAITIVLIEHVMRALMDLSDRVLIMNHGRTLFLGAPADVLADEEVVRVYLGRGSAKDRGGEVA</sequence>
<dbReference type="PANTHER" id="PTHR45772">
    <property type="entry name" value="CONSERVED COMPONENT OF ABC TRANSPORTER FOR NATURAL AMINO ACIDS-RELATED"/>
    <property type="match status" value="1"/>
</dbReference>
<evidence type="ECO:0000256" key="1">
    <source>
        <dbReference type="ARBA" id="ARBA00022448"/>
    </source>
</evidence>
<dbReference type="PROSITE" id="PS50893">
    <property type="entry name" value="ABC_TRANSPORTER_2"/>
    <property type="match status" value="1"/>
</dbReference>
<dbReference type="SUPFAM" id="SSF52540">
    <property type="entry name" value="P-loop containing nucleoside triphosphate hydrolases"/>
    <property type="match status" value="1"/>
</dbReference>
<dbReference type="EMBL" id="CADCUH010000089">
    <property type="protein sequence ID" value="CAA9341419.1"/>
    <property type="molecule type" value="Genomic_DNA"/>
</dbReference>
<evidence type="ECO:0000256" key="3">
    <source>
        <dbReference type="ARBA" id="ARBA00022840"/>
    </source>
</evidence>
<keyword evidence="1" id="KW-0813">Transport</keyword>
<evidence type="ECO:0000256" key="2">
    <source>
        <dbReference type="ARBA" id="ARBA00022741"/>
    </source>
</evidence>
<dbReference type="Pfam" id="PF00005">
    <property type="entry name" value="ABC_tran"/>
    <property type="match status" value="1"/>
</dbReference>
<dbReference type="InterPro" id="IPR027417">
    <property type="entry name" value="P-loop_NTPase"/>
</dbReference>
<dbReference type="InterPro" id="IPR051120">
    <property type="entry name" value="ABC_AA/LPS_Transport"/>
</dbReference>
<dbReference type="CDD" id="cd03219">
    <property type="entry name" value="ABC_Mj1267_LivG_branched"/>
    <property type="match status" value="1"/>
</dbReference>
<evidence type="ECO:0000313" key="5">
    <source>
        <dbReference type="EMBL" id="CAA9341419.1"/>
    </source>
</evidence>
<dbReference type="GO" id="GO:0005886">
    <property type="term" value="C:plasma membrane"/>
    <property type="evidence" value="ECO:0007669"/>
    <property type="project" value="TreeGrafter"/>
</dbReference>
<organism evidence="5">
    <name type="scientific">uncultured Nocardioidaceae bacterium</name>
    <dbReference type="NCBI Taxonomy" id="253824"/>
    <lineage>
        <taxon>Bacteria</taxon>
        <taxon>Bacillati</taxon>
        <taxon>Actinomycetota</taxon>
        <taxon>Actinomycetes</taxon>
        <taxon>Propionibacteriales</taxon>
        <taxon>Nocardioidaceae</taxon>
        <taxon>environmental samples</taxon>
    </lineage>
</organism>
<protein>
    <submittedName>
        <fullName evidence="5">Branched-chain amino acid transport ATP-binding protein LivG</fullName>
    </submittedName>
</protein>
<feature type="domain" description="ABC transporter" evidence="4">
    <location>
        <begin position="13"/>
        <end position="253"/>
    </location>
</feature>
<dbReference type="GO" id="GO:0005524">
    <property type="term" value="F:ATP binding"/>
    <property type="evidence" value="ECO:0007669"/>
    <property type="project" value="UniProtKB-KW"/>
</dbReference>
<keyword evidence="2" id="KW-0547">Nucleotide-binding</keyword>
<accession>A0A6J4LT47</accession>
<reference evidence="5" key="1">
    <citation type="submission" date="2020-02" db="EMBL/GenBank/DDBJ databases">
        <authorList>
            <person name="Meier V. D."/>
        </authorList>
    </citation>
    <scope>NUCLEOTIDE SEQUENCE</scope>
    <source>
        <strain evidence="5">AVDCRST_MAG36</strain>
    </source>
</reference>